<dbReference type="PANTHER" id="PTHR35450">
    <property type="entry name" value="REVERSE TRANSCRIPTASE DOMAIN-CONTAINING PROTEIN"/>
    <property type="match status" value="1"/>
</dbReference>
<organism evidence="2 3">
    <name type="scientific">Bemisia tabaci</name>
    <name type="common">Sweetpotato whitefly</name>
    <name type="synonym">Aleurodes tabaci</name>
    <dbReference type="NCBI Taxonomy" id="7038"/>
    <lineage>
        <taxon>Eukaryota</taxon>
        <taxon>Metazoa</taxon>
        <taxon>Ecdysozoa</taxon>
        <taxon>Arthropoda</taxon>
        <taxon>Hexapoda</taxon>
        <taxon>Insecta</taxon>
        <taxon>Pterygota</taxon>
        <taxon>Neoptera</taxon>
        <taxon>Paraneoptera</taxon>
        <taxon>Hemiptera</taxon>
        <taxon>Sternorrhyncha</taxon>
        <taxon>Aleyrodoidea</taxon>
        <taxon>Aleyrodidae</taxon>
        <taxon>Aleyrodinae</taxon>
        <taxon>Bemisia</taxon>
    </lineage>
</organism>
<sequence>MPPLLEQEDSHRTIPDNIPDIVLTMKDTLEIFPHENEIGWGKGEPSLLFGSECGSIKIDVRDLPSEPSPDLSPAYLRDISALRCLPTVPSDTGRPPRVRSLTRRRGYRADRPNPPLLVGTTWIPEKLLNNRSITKWNTTLHLTIGDLQVTSEKILINCGIFQGDALSPLWFCLALNPLSSMLNATGYGFKIKGRGNIQANLTHLMYVDDIRVYAATAKQLKHLLDIVQGYTIDICMSFGMDKCKTLTIEKGQLRVEAYQAMDGIMEAMQEGNVYRHLGFHQAKLIEHQQIKENLRDQYFKRISSILRTKLNGKNLIKAINAYVITVNELAETIRGTHRCRQCTKLLETFPQKKKETVPASVSLKLGNGRARRVAALRIDSPALCPSLSISVEAHTAIVGTAGGEYLHVVDALRAPSGILMKNSVSPWLRFDPVTFDIVPGRVKFRHRSPLGHPTLASGEELFSYVKPIRIYLFGYTDAHLLPFNSTWVYLANTTSIII</sequence>
<proteinExistence type="predicted"/>
<reference evidence="2" key="1">
    <citation type="submission" date="2021-12" db="EMBL/GenBank/DDBJ databases">
        <authorList>
            <person name="King R."/>
        </authorList>
    </citation>
    <scope>NUCLEOTIDE SEQUENCE</scope>
</reference>
<evidence type="ECO:0000313" key="3">
    <source>
        <dbReference type="Proteomes" id="UP001152759"/>
    </source>
</evidence>
<accession>A0A9P0A5L8</accession>
<dbReference type="Pfam" id="PF00078">
    <property type="entry name" value="RVT_1"/>
    <property type="match status" value="1"/>
</dbReference>
<dbReference type="PANTHER" id="PTHR35450:SF2">
    <property type="entry name" value="REVERSE TRANSCRIPTASE DOMAIN-CONTAINING PROTEIN"/>
    <property type="match status" value="1"/>
</dbReference>
<dbReference type="InterPro" id="IPR000477">
    <property type="entry name" value="RT_dom"/>
</dbReference>
<dbReference type="Proteomes" id="UP001152759">
    <property type="component" value="Chromosome 2"/>
</dbReference>
<evidence type="ECO:0000259" key="1">
    <source>
        <dbReference type="Pfam" id="PF00078"/>
    </source>
</evidence>
<dbReference type="AlphaFoldDB" id="A0A9P0A5L8"/>
<keyword evidence="3" id="KW-1185">Reference proteome</keyword>
<name>A0A9P0A5L8_BEMTA</name>
<dbReference type="EMBL" id="OU963863">
    <property type="protein sequence ID" value="CAH0384703.1"/>
    <property type="molecule type" value="Genomic_DNA"/>
</dbReference>
<evidence type="ECO:0000313" key="2">
    <source>
        <dbReference type="EMBL" id="CAH0384703.1"/>
    </source>
</evidence>
<feature type="domain" description="Reverse transcriptase" evidence="1">
    <location>
        <begin position="146"/>
        <end position="247"/>
    </location>
</feature>
<gene>
    <name evidence="2" type="ORF">BEMITA_LOCUS4001</name>
</gene>
<protein>
    <recommendedName>
        <fullName evidence="1">Reverse transcriptase domain-containing protein</fullName>
    </recommendedName>
</protein>